<dbReference type="Gene3D" id="1.10.1760.20">
    <property type="match status" value="1"/>
</dbReference>
<dbReference type="InterPro" id="IPR029787">
    <property type="entry name" value="Nucleotide_cyclase"/>
</dbReference>
<dbReference type="Proteomes" id="UP000234950">
    <property type="component" value="Unassembled WGS sequence"/>
</dbReference>
<dbReference type="GO" id="GO:0052621">
    <property type="term" value="F:diguanylate cyclase activity"/>
    <property type="evidence" value="ECO:0007669"/>
    <property type="project" value="TreeGrafter"/>
</dbReference>
<dbReference type="GO" id="GO:0000155">
    <property type="term" value="F:phosphorelay sensor kinase activity"/>
    <property type="evidence" value="ECO:0007669"/>
    <property type="project" value="InterPro"/>
</dbReference>
<dbReference type="InterPro" id="IPR050469">
    <property type="entry name" value="Diguanylate_Cyclase"/>
</dbReference>
<dbReference type="AlphaFoldDB" id="A0A2N5HA17"/>
<evidence type="ECO:0000256" key="3">
    <source>
        <dbReference type="ARBA" id="ARBA00022692"/>
    </source>
</evidence>
<evidence type="ECO:0000259" key="7">
    <source>
        <dbReference type="PROSITE" id="PS50887"/>
    </source>
</evidence>
<keyword evidence="2" id="KW-1003">Cell membrane</keyword>
<dbReference type="CDD" id="cd01949">
    <property type="entry name" value="GGDEF"/>
    <property type="match status" value="1"/>
</dbReference>
<comment type="subcellular location">
    <subcellularLocation>
        <location evidence="1">Cell membrane</location>
        <topology evidence="1">Multi-pass membrane protein</topology>
    </subcellularLocation>
</comment>
<evidence type="ECO:0000256" key="6">
    <source>
        <dbReference type="SAM" id="Phobius"/>
    </source>
</evidence>
<dbReference type="SMART" id="SM00267">
    <property type="entry name" value="GGDEF"/>
    <property type="match status" value="1"/>
</dbReference>
<keyword evidence="3 6" id="KW-0812">Transmembrane</keyword>
<dbReference type="EMBL" id="PGVE01000072">
    <property type="protein sequence ID" value="PLS02359.1"/>
    <property type="molecule type" value="Genomic_DNA"/>
</dbReference>
<feature type="transmembrane region" description="Helical" evidence="6">
    <location>
        <begin position="130"/>
        <end position="149"/>
    </location>
</feature>
<dbReference type="OrthoDB" id="9759607at2"/>
<feature type="transmembrane region" description="Helical" evidence="6">
    <location>
        <begin position="5"/>
        <end position="24"/>
    </location>
</feature>
<keyword evidence="9" id="KW-1185">Reference proteome</keyword>
<dbReference type="Pfam" id="PF07694">
    <property type="entry name" value="5TM-5TMR_LYT"/>
    <property type="match status" value="1"/>
</dbReference>
<dbReference type="GO" id="GO:1902201">
    <property type="term" value="P:negative regulation of bacterial-type flagellum-dependent cell motility"/>
    <property type="evidence" value="ECO:0007669"/>
    <property type="project" value="TreeGrafter"/>
</dbReference>
<name>A0A2N5HA17_9BACI</name>
<protein>
    <recommendedName>
        <fullName evidence="7">GGDEF domain-containing protein</fullName>
    </recommendedName>
</protein>
<dbReference type="GO" id="GO:0005886">
    <property type="term" value="C:plasma membrane"/>
    <property type="evidence" value="ECO:0007669"/>
    <property type="project" value="UniProtKB-SubCell"/>
</dbReference>
<feature type="transmembrane region" description="Helical" evidence="6">
    <location>
        <begin position="155"/>
        <end position="177"/>
    </location>
</feature>
<sequence length="357" mass="40428">MFKDIFVHVCILVSFLFAGSLFFRNNPSIMNFRKKVIMGILTGILGSILMEFSIGIENGTFIDLRHMAIVTAAFLGGITASLIASVIIGAVRLLFSDVNGTLIAITIVTIMVGLLMGIIKRLNTSPFKQWFLMTISSTLIYSVVLYFRIRHLEHYHLYLEEFLVLSIIGGIFTFYLVHFLKLHNFLYFDYKQQATYDYRTGLKNVRQFELHLSEAFSNPNLKKNTIGLLFIDIDHFKQINDTYGHPAGDVILKEFAVLLKKSVRKQDKVFRNGGEEFSALLVDANLEEAAQIAERLRKSVENHSFTLPDQSSLQVTISIGVATNSKKDESSMDLVNQADEALYKAKETGRNKICWIS</sequence>
<dbReference type="InterPro" id="IPR043128">
    <property type="entry name" value="Rev_trsase/Diguanyl_cyclase"/>
</dbReference>
<evidence type="ECO:0000313" key="8">
    <source>
        <dbReference type="EMBL" id="PLS02359.1"/>
    </source>
</evidence>
<gene>
    <name evidence="8" type="ORF">CVD27_19560</name>
</gene>
<reference evidence="8 9" key="1">
    <citation type="submission" date="2017-11" db="EMBL/GenBank/DDBJ databases">
        <title>Comparitive Functional Genomics of Dry Heat Resistant strains isolated from the Viking Spacecraft.</title>
        <authorList>
            <person name="Seuylemezian A."/>
            <person name="Cooper K."/>
            <person name="Vaishampayan P."/>
        </authorList>
    </citation>
    <scope>NUCLEOTIDE SEQUENCE [LARGE SCALE GENOMIC DNA]</scope>
    <source>
        <strain evidence="8 9">V32-6</strain>
    </source>
</reference>
<evidence type="ECO:0000256" key="5">
    <source>
        <dbReference type="ARBA" id="ARBA00023136"/>
    </source>
</evidence>
<feature type="transmembrane region" description="Helical" evidence="6">
    <location>
        <begin position="68"/>
        <end position="95"/>
    </location>
</feature>
<dbReference type="Pfam" id="PF00990">
    <property type="entry name" value="GGDEF"/>
    <property type="match status" value="1"/>
</dbReference>
<dbReference type="PROSITE" id="PS50887">
    <property type="entry name" value="GGDEF"/>
    <property type="match status" value="1"/>
</dbReference>
<accession>A0A2N5HA17</accession>
<proteinExistence type="predicted"/>
<evidence type="ECO:0000256" key="4">
    <source>
        <dbReference type="ARBA" id="ARBA00022989"/>
    </source>
</evidence>
<dbReference type="InterPro" id="IPR011620">
    <property type="entry name" value="Sig_transdc_His_kinase_LytS_TM"/>
</dbReference>
<dbReference type="NCBIfam" id="TIGR00254">
    <property type="entry name" value="GGDEF"/>
    <property type="match status" value="1"/>
</dbReference>
<comment type="caution">
    <text evidence="8">The sequence shown here is derived from an EMBL/GenBank/DDBJ whole genome shotgun (WGS) entry which is preliminary data.</text>
</comment>
<dbReference type="SUPFAM" id="SSF55073">
    <property type="entry name" value="Nucleotide cyclase"/>
    <property type="match status" value="1"/>
</dbReference>
<keyword evidence="5 6" id="KW-0472">Membrane</keyword>
<dbReference type="InterPro" id="IPR000160">
    <property type="entry name" value="GGDEF_dom"/>
</dbReference>
<evidence type="ECO:0000313" key="9">
    <source>
        <dbReference type="Proteomes" id="UP000234950"/>
    </source>
</evidence>
<keyword evidence="4 6" id="KW-1133">Transmembrane helix</keyword>
<feature type="transmembrane region" description="Helical" evidence="6">
    <location>
        <begin position="101"/>
        <end position="118"/>
    </location>
</feature>
<dbReference type="PANTHER" id="PTHR45138">
    <property type="entry name" value="REGULATORY COMPONENTS OF SENSORY TRANSDUCTION SYSTEM"/>
    <property type="match status" value="1"/>
</dbReference>
<dbReference type="FunFam" id="3.30.70.270:FF:000001">
    <property type="entry name" value="Diguanylate cyclase domain protein"/>
    <property type="match status" value="1"/>
</dbReference>
<feature type="transmembrane region" description="Helical" evidence="6">
    <location>
        <begin position="36"/>
        <end position="56"/>
    </location>
</feature>
<evidence type="ECO:0000256" key="1">
    <source>
        <dbReference type="ARBA" id="ARBA00004651"/>
    </source>
</evidence>
<feature type="domain" description="GGDEF" evidence="7">
    <location>
        <begin position="224"/>
        <end position="357"/>
    </location>
</feature>
<dbReference type="Gene3D" id="3.30.70.270">
    <property type="match status" value="1"/>
</dbReference>
<organism evidence="8 9">
    <name type="scientific">Neobacillus cucumis</name>
    <dbReference type="NCBI Taxonomy" id="1740721"/>
    <lineage>
        <taxon>Bacteria</taxon>
        <taxon>Bacillati</taxon>
        <taxon>Bacillota</taxon>
        <taxon>Bacilli</taxon>
        <taxon>Bacillales</taxon>
        <taxon>Bacillaceae</taxon>
        <taxon>Neobacillus</taxon>
    </lineage>
</organism>
<dbReference type="GO" id="GO:0071555">
    <property type="term" value="P:cell wall organization"/>
    <property type="evidence" value="ECO:0007669"/>
    <property type="project" value="InterPro"/>
</dbReference>
<dbReference type="PANTHER" id="PTHR45138:SF9">
    <property type="entry name" value="DIGUANYLATE CYCLASE DGCM-RELATED"/>
    <property type="match status" value="1"/>
</dbReference>
<evidence type="ECO:0000256" key="2">
    <source>
        <dbReference type="ARBA" id="ARBA00022475"/>
    </source>
</evidence>
<dbReference type="GO" id="GO:0043709">
    <property type="term" value="P:cell adhesion involved in single-species biofilm formation"/>
    <property type="evidence" value="ECO:0007669"/>
    <property type="project" value="TreeGrafter"/>
</dbReference>